<evidence type="ECO:0000256" key="6">
    <source>
        <dbReference type="ARBA" id="ARBA00023012"/>
    </source>
</evidence>
<dbReference type="SMART" id="SM00387">
    <property type="entry name" value="HATPase_c"/>
    <property type="match status" value="1"/>
</dbReference>
<dbReference type="SMART" id="SM00388">
    <property type="entry name" value="HisKA"/>
    <property type="match status" value="1"/>
</dbReference>
<dbReference type="InterPro" id="IPR036097">
    <property type="entry name" value="HisK_dim/P_sf"/>
</dbReference>
<dbReference type="PANTHER" id="PTHR43711:SF1">
    <property type="entry name" value="HISTIDINE KINASE 1"/>
    <property type="match status" value="1"/>
</dbReference>
<dbReference type="CDD" id="cd00082">
    <property type="entry name" value="HisKA"/>
    <property type="match status" value="1"/>
</dbReference>
<evidence type="ECO:0000313" key="9">
    <source>
        <dbReference type="EMBL" id="EDM80889.1"/>
    </source>
</evidence>
<dbReference type="AlphaFoldDB" id="A6FZT3"/>
<dbReference type="InterPro" id="IPR003661">
    <property type="entry name" value="HisK_dim/P_dom"/>
</dbReference>
<dbReference type="RefSeq" id="WP_006969982.1">
    <property type="nucleotide sequence ID" value="NZ_ABCS01000007.1"/>
</dbReference>
<dbReference type="Pfam" id="PF00512">
    <property type="entry name" value="HisKA"/>
    <property type="match status" value="1"/>
</dbReference>
<dbReference type="SUPFAM" id="SSF55874">
    <property type="entry name" value="ATPase domain of HSP90 chaperone/DNA topoisomerase II/histidine kinase"/>
    <property type="match status" value="1"/>
</dbReference>
<accession>A6FZT3</accession>
<keyword evidence="5 9" id="KW-0418">Kinase</keyword>
<dbReference type="PROSITE" id="PS50109">
    <property type="entry name" value="HIS_KIN"/>
    <property type="match status" value="1"/>
</dbReference>
<feature type="transmembrane region" description="Helical" evidence="7">
    <location>
        <begin position="20"/>
        <end position="40"/>
    </location>
</feature>
<dbReference type="Gene3D" id="1.10.287.130">
    <property type="match status" value="1"/>
</dbReference>
<dbReference type="PANTHER" id="PTHR43711">
    <property type="entry name" value="TWO-COMPONENT HISTIDINE KINASE"/>
    <property type="match status" value="1"/>
</dbReference>
<dbReference type="InterPro" id="IPR004358">
    <property type="entry name" value="Sig_transdc_His_kin-like_C"/>
</dbReference>
<dbReference type="InterPro" id="IPR003594">
    <property type="entry name" value="HATPase_dom"/>
</dbReference>
<evidence type="ECO:0000313" key="10">
    <source>
        <dbReference type="Proteomes" id="UP000005801"/>
    </source>
</evidence>
<evidence type="ECO:0000256" key="4">
    <source>
        <dbReference type="ARBA" id="ARBA00022679"/>
    </source>
</evidence>
<evidence type="ECO:0000256" key="5">
    <source>
        <dbReference type="ARBA" id="ARBA00022777"/>
    </source>
</evidence>
<dbReference type="FunFam" id="1.10.287.130:FF:000001">
    <property type="entry name" value="Two-component sensor histidine kinase"/>
    <property type="match status" value="1"/>
</dbReference>
<dbReference type="eggNOG" id="COG2205">
    <property type="taxonomic scope" value="Bacteria"/>
</dbReference>
<evidence type="ECO:0000256" key="1">
    <source>
        <dbReference type="ARBA" id="ARBA00000085"/>
    </source>
</evidence>
<feature type="domain" description="Histidine kinase" evidence="8">
    <location>
        <begin position="381"/>
        <end position="602"/>
    </location>
</feature>
<keyword evidence="7" id="KW-1133">Transmembrane helix</keyword>
<keyword evidence="4" id="KW-0808">Transferase</keyword>
<sequence length="602" mass="64356">MNEGEALSPGRRRLRRIRAILSLAALGLSVGLGALVLRSLEDARAEQRLRGEALAMRIVGELDTSLGRFVAEEQARPFVQWREEWVPRQGEAAVASPLAAAPERDFVLGYFQIEPDGSFASPMADASRVAMLRPLSADLEPGGGRFGGAEGPMLAAANEPVQVQQRANEALADLEIQQAIEQQAQNRRNDVVQNQQAKFDPDIAQLGNFLNGDALGNKGGVGIGAELEPPRDDLDVRTTTFAVEAPSAEHLRLLRTVTIGEQVWVQGVVVDRRALEAWLESELLGEAEAELGSRLSLDWSPEGPSDAALGRWVHALSPPFSGLPVAVELGPARALADPGARVNLALALALLLATFAGLVAIERTLATLILEAEARERFVAAVTHELRTPLTSIRMYSEMLEQGMVADPERRRSYHGTIRREAERLSRLVEAALTLSRIERAKAGDGAGAGPGAEVAELGGLLDELRERMAPQIEAAGVELRAELEPALADLALPRDALAQILTNLVDNALEHGAGEVELSARSEGGGLTLSVADRGPGVDPATLPRIFQAFVRAEAAHAEARKGTGIGLAVVRGLVEELGGRVWARNREGGGLEVHVELPLR</sequence>
<evidence type="ECO:0000256" key="2">
    <source>
        <dbReference type="ARBA" id="ARBA00012438"/>
    </source>
</evidence>
<evidence type="ECO:0000259" key="8">
    <source>
        <dbReference type="PROSITE" id="PS50109"/>
    </source>
</evidence>
<dbReference type="InterPro" id="IPR036890">
    <property type="entry name" value="HATPase_C_sf"/>
</dbReference>
<reference evidence="9 10" key="1">
    <citation type="submission" date="2007-06" db="EMBL/GenBank/DDBJ databases">
        <authorList>
            <person name="Shimkets L."/>
            <person name="Ferriera S."/>
            <person name="Johnson J."/>
            <person name="Kravitz S."/>
            <person name="Beeson K."/>
            <person name="Sutton G."/>
            <person name="Rogers Y.-H."/>
            <person name="Friedman R."/>
            <person name="Frazier M."/>
            <person name="Venter J.C."/>
        </authorList>
    </citation>
    <scope>NUCLEOTIDE SEQUENCE [LARGE SCALE GENOMIC DNA]</scope>
    <source>
        <strain evidence="9 10">SIR-1</strain>
    </source>
</reference>
<keyword evidence="7" id="KW-0812">Transmembrane</keyword>
<evidence type="ECO:0000256" key="7">
    <source>
        <dbReference type="SAM" id="Phobius"/>
    </source>
</evidence>
<dbReference type="SUPFAM" id="SSF47384">
    <property type="entry name" value="Homodimeric domain of signal transducing histidine kinase"/>
    <property type="match status" value="1"/>
</dbReference>
<keyword evidence="7" id="KW-0472">Membrane</keyword>
<comment type="catalytic activity">
    <reaction evidence="1">
        <text>ATP + protein L-histidine = ADP + protein N-phospho-L-histidine.</text>
        <dbReference type="EC" id="2.7.13.3"/>
    </reaction>
</comment>
<protein>
    <recommendedName>
        <fullName evidence="2">histidine kinase</fullName>
        <ecNumber evidence="2">2.7.13.3</ecNumber>
    </recommendedName>
</protein>
<organism evidence="9 10">
    <name type="scientific">Plesiocystis pacifica SIR-1</name>
    <dbReference type="NCBI Taxonomy" id="391625"/>
    <lineage>
        <taxon>Bacteria</taxon>
        <taxon>Pseudomonadati</taxon>
        <taxon>Myxococcota</taxon>
        <taxon>Polyangia</taxon>
        <taxon>Nannocystales</taxon>
        <taxon>Nannocystaceae</taxon>
        <taxon>Plesiocystis</taxon>
    </lineage>
</organism>
<dbReference type="STRING" id="391625.PPSIR1_28303"/>
<dbReference type="PRINTS" id="PR00344">
    <property type="entry name" value="BCTRLSENSOR"/>
</dbReference>
<dbReference type="Pfam" id="PF02518">
    <property type="entry name" value="HATPase_c"/>
    <property type="match status" value="1"/>
</dbReference>
<evidence type="ECO:0000256" key="3">
    <source>
        <dbReference type="ARBA" id="ARBA00022553"/>
    </source>
</evidence>
<gene>
    <name evidence="9" type="ORF">PPSIR1_28303</name>
</gene>
<proteinExistence type="predicted"/>
<keyword evidence="6" id="KW-0902">Two-component regulatory system</keyword>
<dbReference type="Gene3D" id="3.30.565.10">
    <property type="entry name" value="Histidine kinase-like ATPase, C-terminal domain"/>
    <property type="match status" value="1"/>
</dbReference>
<name>A6FZT3_9BACT</name>
<dbReference type="OrthoDB" id="5468627at2"/>
<dbReference type="EMBL" id="ABCS01000007">
    <property type="protein sequence ID" value="EDM80889.1"/>
    <property type="molecule type" value="Genomic_DNA"/>
</dbReference>
<keyword evidence="3" id="KW-0597">Phosphoprotein</keyword>
<comment type="caution">
    <text evidence="9">The sequence shown here is derived from an EMBL/GenBank/DDBJ whole genome shotgun (WGS) entry which is preliminary data.</text>
</comment>
<dbReference type="InterPro" id="IPR050736">
    <property type="entry name" value="Sensor_HK_Regulatory"/>
</dbReference>
<dbReference type="Proteomes" id="UP000005801">
    <property type="component" value="Unassembled WGS sequence"/>
</dbReference>
<keyword evidence="10" id="KW-1185">Reference proteome</keyword>
<dbReference type="EC" id="2.7.13.3" evidence="2"/>
<dbReference type="GO" id="GO:0000155">
    <property type="term" value="F:phosphorelay sensor kinase activity"/>
    <property type="evidence" value="ECO:0007669"/>
    <property type="project" value="InterPro"/>
</dbReference>
<dbReference type="InterPro" id="IPR005467">
    <property type="entry name" value="His_kinase_dom"/>
</dbReference>